<dbReference type="OrthoDB" id="143630at2759"/>
<evidence type="ECO:0000256" key="1">
    <source>
        <dbReference type="SAM" id="MobiDB-lite"/>
    </source>
</evidence>
<comment type="caution">
    <text evidence="2">The sequence shown here is derived from an EMBL/GenBank/DDBJ whole genome shotgun (WGS) entry which is preliminary data.</text>
</comment>
<proteinExistence type="predicted"/>
<evidence type="ECO:0000313" key="3">
    <source>
        <dbReference type="Proteomes" id="UP000198211"/>
    </source>
</evidence>
<gene>
    <name evidence="2" type="ORF">PHMEG_00032217</name>
</gene>
<evidence type="ECO:0000313" key="2">
    <source>
        <dbReference type="EMBL" id="OWY97293.1"/>
    </source>
</evidence>
<feature type="non-terminal residue" evidence="2">
    <location>
        <position position="172"/>
    </location>
</feature>
<dbReference type="EMBL" id="NBNE01010632">
    <property type="protein sequence ID" value="OWY97293.1"/>
    <property type="molecule type" value="Genomic_DNA"/>
</dbReference>
<dbReference type="Proteomes" id="UP000198211">
    <property type="component" value="Unassembled WGS sequence"/>
</dbReference>
<feature type="compositionally biased region" description="Basic and acidic residues" evidence="1">
    <location>
        <begin position="154"/>
        <end position="172"/>
    </location>
</feature>
<keyword evidence="3" id="KW-1185">Reference proteome</keyword>
<name>A0A225UW59_9STRA</name>
<feature type="region of interest" description="Disordered" evidence="1">
    <location>
        <begin position="1"/>
        <end position="47"/>
    </location>
</feature>
<organism evidence="2 3">
    <name type="scientific">Phytophthora megakarya</name>
    <dbReference type="NCBI Taxonomy" id="4795"/>
    <lineage>
        <taxon>Eukaryota</taxon>
        <taxon>Sar</taxon>
        <taxon>Stramenopiles</taxon>
        <taxon>Oomycota</taxon>
        <taxon>Peronosporomycetes</taxon>
        <taxon>Peronosporales</taxon>
        <taxon>Peronosporaceae</taxon>
        <taxon>Phytophthora</taxon>
    </lineage>
</organism>
<protein>
    <submittedName>
        <fullName evidence="2">Uncharacterized protein</fullName>
    </submittedName>
</protein>
<reference evidence="3" key="1">
    <citation type="submission" date="2017-03" db="EMBL/GenBank/DDBJ databases">
        <title>Phytopthora megakarya and P. palmivora, two closely related causual agents of cacao black pod achieved similar genome size and gene model numbers by different mechanisms.</title>
        <authorList>
            <person name="Ali S."/>
            <person name="Shao J."/>
            <person name="Larry D.J."/>
            <person name="Kronmiller B."/>
            <person name="Shen D."/>
            <person name="Strem M.D."/>
            <person name="Melnick R.L."/>
            <person name="Guiltinan M.J."/>
            <person name="Tyler B.M."/>
            <person name="Meinhardt L.W."/>
            <person name="Bailey B.A."/>
        </authorList>
    </citation>
    <scope>NUCLEOTIDE SEQUENCE [LARGE SCALE GENOMIC DNA]</scope>
    <source>
        <strain evidence="3">zdho120</strain>
    </source>
</reference>
<feature type="compositionally biased region" description="Polar residues" evidence="1">
    <location>
        <begin position="32"/>
        <end position="42"/>
    </location>
</feature>
<accession>A0A225UW59</accession>
<feature type="region of interest" description="Disordered" evidence="1">
    <location>
        <begin position="67"/>
        <end position="90"/>
    </location>
</feature>
<feature type="compositionally biased region" description="Basic and acidic residues" evidence="1">
    <location>
        <begin position="1"/>
        <end position="29"/>
    </location>
</feature>
<dbReference type="AlphaFoldDB" id="A0A225UW59"/>
<sequence length="172" mass="18742">MKWNVEMKRTGRTQDRTLESRRPNSREDLTETIGSSGKTTLIGSRDDSTVPAERAAICHIRLTFVEDDASSASKSTSPVGVKSSKNELSWSVPSPSTLTGLFQNGLPQLAEPAIEAECVYAFVGECEWPVKSEVNYVISTENGLERSNTLGGEGKMRSSEDSLEAKPEEIVS</sequence>
<feature type="region of interest" description="Disordered" evidence="1">
    <location>
        <begin position="142"/>
        <end position="172"/>
    </location>
</feature>